<organism evidence="1 2">
    <name type="scientific">Streptomyces albiflavescens</name>
    <dbReference type="NCBI Taxonomy" id="1623582"/>
    <lineage>
        <taxon>Bacteria</taxon>
        <taxon>Bacillati</taxon>
        <taxon>Actinomycetota</taxon>
        <taxon>Actinomycetes</taxon>
        <taxon>Kitasatosporales</taxon>
        <taxon>Streptomycetaceae</taxon>
        <taxon>Streptomyces</taxon>
    </lineage>
</organism>
<dbReference type="Proteomes" id="UP000600365">
    <property type="component" value="Unassembled WGS sequence"/>
</dbReference>
<dbReference type="SUPFAM" id="SSF55961">
    <property type="entry name" value="Bet v1-like"/>
    <property type="match status" value="2"/>
</dbReference>
<evidence type="ECO:0000313" key="1">
    <source>
        <dbReference type="EMBL" id="GGN94101.1"/>
    </source>
</evidence>
<sequence length="314" mass="34617">MSDVQHALTVAATPETVYELLADASAWPVNFHPTVHVEPLEQDESHERIQIWAVAGDQVKAWTSLRELDPEALRITFRQEVSQPPIAAMSGAWVLRGLSDGGTEVTLEHSYRAVDDAPDDLAWITEVTDRNSRTELANLKALAEQAADRSELRLTFEDRVVVDGAAGDVYDFLYQARRWPERLPHVARMDLREDEPGVQIMEMDTITADGAMHTTKSVRVCFADERIVYKQTVVPPLMTAHTGEWRVTTVRGGVAVTSRHTVAIRPEAVPGVLGEAATVADAREFARTALSGNSRITLEHAKAYAEDISAGSQV</sequence>
<proteinExistence type="predicted"/>
<dbReference type="EMBL" id="BMMM01000030">
    <property type="protein sequence ID" value="GGN94101.1"/>
    <property type="molecule type" value="Genomic_DNA"/>
</dbReference>
<dbReference type="RefSeq" id="WP_189192248.1">
    <property type="nucleotide sequence ID" value="NZ_BMMM01000030.1"/>
</dbReference>
<keyword evidence="2" id="KW-1185">Reference proteome</keyword>
<dbReference type="CDD" id="cd08861">
    <property type="entry name" value="OtcD1_ARO-CYC_like"/>
    <property type="match status" value="2"/>
</dbReference>
<protein>
    <submittedName>
        <fullName evidence="1">Actinorhodin polyketide synthase bifunctional cyclase/dehydratase</fullName>
    </submittedName>
</protein>
<dbReference type="Gene3D" id="3.30.530.20">
    <property type="match status" value="2"/>
</dbReference>
<dbReference type="AlphaFoldDB" id="A0A918DA92"/>
<dbReference type="Pfam" id="PF10604">
    <property type="entry name" value="Polyketide_cyc2"/>
    <property type="match status" value="2"/>
</dbReference>
<dbReference type="InterPro" id="IPR023393">
    <property type="entry name" value="START-like_dom_sf"/>
</dbReference>
<name>A0A918DA92_9ACTN</name>
<reference evidence="1 2" key="1">
    <citation type="journal article" date="2014" name="Int. J. Syst. Evol. Microbiol.">
        <title>Complete genome sequence of Corynebacterium casei LMG S-19264T (=DSM 44701T), isolated from a smear-ripened cheese.</title>
        <authorList>
            <consortium name="US DOE Joint Genome Institute (JGI-PGF)"/>
            <person name="Walter F."/>
            <person name="Albersmeier A."/>
            <person name="Kalinowski J."/>
            <person name="Ruckert C."/>
        </authorList>
    </citation>
    <scope>NUCLEOTIDE SEQUENCE [LARGE SCALE GENOMIC DNA]</scope>
    <source>
        <strain evidence="1 2">CGMCC 4.7111</strain>
    </source>
</reference>
<gene>
    <name evidence="1" type="ORF">GCM10011579_093260</name>
</gene>
<accession>A0A918DA92</accession>
<comment type="caution">
    <text evidence="1">The sequence shown here is derived from an EMBL/GenBank/DDBJ whole genome shotgun (WGS) entry which is preliminary data.</text>
</comment>
<evidence type="ECO:0000313" key="2">
    <source>
        <dbReference type="Proteomes" id="UP000600365"/>
    </source>
</evidence>
<dbReference type="InterPro" id="IPR019587">
    <property type="entry name" value="Polyketide_cyclase/dehydratase"/>
</dbReference>